<accession>A0A1M4E151</accession>
<dbReference type="EMBL" id="LT559118">
    <property type="protein sequence ID" value="SBO92515.1"/>
    <property type="molecule type" value="Genomic_DNA"/>
</dbReference>
<evidence type="ECO:0000313" key="2">
    <source>
        <dbReference type="EMBL" id="SBO92515.1"/>
    </source>
</evidence>
<evidence type="ECO:0008006" key="3">
    <source>
        <dbReference type="Google" id="ProtNLM"/>
    </source>
</evidence>
<sequence length="210" mass="21946">MRATFPEYEGDQVIRKTFALSVAAVALAGCGMLPGAQGGGGEERQSQAAVEGQATPTSAAPETQQARSAPPQDAEVIASREVKVGAGDMYGKARVDVTALRRQGRTLSLNWTVTATEGKVNLHNGLGGGPLDFTVSSVSLIDPVNAKRYRVARNGTGQDAECVCSGTQGQFLEPEEASTLYAVFAAPPADVTKINIEMPMFGVFTDVPIS</sequence>
<dbReference type="PROSITE" id="PS51257">
    <property type="entry name" value="PROKAR_LIPOPROTEIN"/>
    <property type="match status" value="1"/>
</dbReference>
<protein>
    <recommendedName>
        <fullName evidence="3">Secreted protein</fullName>
    </recommendedName>
</protein>
<name>A0A1M4E151_9ACTN</name>
<reference evidence="2" key="1">
    <citation type="submission" date="2016-04" db="EMBL/GenBank/DDBJ databases">
        <authorList>
            <person name="Evans L.H."/>
            <person name="Alamgir A."/>
            <person name="Owens N."/>
            <person name="Weber N.D."/>
            <person name="Virtaneva K."/>
            <person name="Barbian K."/>
            <person name="Babar A."/>
            <person name="Rosenke K."/>
        </authorList>
    </citation>
    <scope>NUCLEOTIDE SEQUENCE</scope>
    <source>
        <strain evidence="2">Nono1</strain>
    </source>
</reference>
<dbReference type="RefSeq" id="WP_225271776.1">
    <property type="nucleotide sequence ID" value="NZ_CP084058.1"/>
</dbReference>
<feature type="compositionally biased region" description="Polar residues" evidence="1">
    <location>
        <begin position="54"/>
        <end position="67"/>
    </location>
</feature>
<organism evidence="2">
    <name type="scientific">Nonomuraea gerenzanensis</name>
    <dbReference type="NCBI Taxonomy" id="93944"/>
    <lineage>
        <taxon>Bacteria</taxon>
        <taxon>Bacillati</taxon>
        <taxon>Actinomycetota</taxon>
        <taxon>Actinomycetes</taxon>
        <taxon>Streptosporangiales</taxon>
        <taxon>Streptosporangiaceae</taxon>
        <taxon>Nonomuraea</taxon>
    </lineage>
</organism>
<evidence type="ECO:0000256" key="1">
    <source>
        <dbReference type="SAM" id="MobiDB-lite"/>
    </source>
</evidence>
<dbReference type="AlphaFoldDB" id="A0A1M4E151"/>
<feature type="region of interest" description="Disordered" evidence="1">
    <location>
        <begin position="37"/>
        <end position="74"/>
    </location>
</feature>
<proteinExistence type="predicted"/>
<gene>
    <name evidence="2" type="ORF">BN4615_P2029</name>
</gene>